<evidence type="ECO:0000313" key="2">
    <source>
        <dbReference type="EMBL" id="TIA87631.1"/>
    </source>
</evidence>
<evidence type="ECO:0000313" key="3">
    <source>
        <dbReference type="Proteomes" id="UP000310189"/>
    </source>
</evidence>
<gene>
    <name evidence="2" type="ORF">E3P99_03067</name>
</gene>
<dbReference type="PANTHER" id="PTHR44086:SF10">
    <property type="entry name" value="THIOSULFATE SULFURTRANSFERASE_RHODANESE-LIKE DOMAIN-CONTAINING PROTEIN 3"/>
    <property type="match status" value="1"/>
</dbReference>
<dbReference type="EMBL" id="SPNW01000051">
    <property type="protein sequence ID" value="TIA87631.1"/>
    <property type="molecule type" value="Genomic_DNA"/>
</dbReference>
<dbReference type="AlphaFoldDB" id="A0A4T0FHF5"/>
<proteinExistence type="predicted"/>
<dbReference type="SMART" id="SM00450">
    <property type="entry name" value="RHOD"/>
    <property type="match status" value="1"/>
</dbReference>
<dbReference type="InterPro" id="IPR036873">
    <property type="entry name" value="Rhodanese-like_dom_sf"/>
</dbReference>
<comment type="caution">
    <text evidence="2">The sequence shown here is derived from an EMBL/GenBank/DDBJ whole genome shotgun (WGS) entry which is preliminary data.</text>
</comment>
<dbReference type="Gene3D" id="3.40.250.10">
    <property type="entry name" value="Rhodanese-like domain"/>
    <property type="match status" value="1"/>
</dbReference>
<evidence type="ECO:0000259" key="1">
    <source>
        <dbReference type="PROSITE" id="PS50206"/>
    </source>
</evidence>
<feature type="domain" description="Rhodanese" evidence="1">
    <location>
        <begin position="16"/>
        <end position="121"/>
    </location>
</feature>
<dbReference type="PANTHER" id="PTHR44086">
    <property type="entry name" value="THIOSULFATE SULFURTRANSFERASE RDL2, MITOCHONDRIAL-RELATED"/>
    <property type="match status" value="1"/>
</dbReference>
<keyword evidence="3" id="KW-1185">Reference proteome</keyword>
<dbReference type="OrthoDB" id="566238at2759"/>
<dbReference type="GO" id="GO:0005739">
    <property type="term" value="C:mitochondrion"/>
    <property type="evidence" value="ECO:0007669"/>
    <property type="project" value="TreeGrafter"/>
</dbReference>
<reference evidence="2 3" key="1">
    <citation type="submission" date="2019-03" db="EMBL/GenBank/DDBJ databases">
        <title>Sequencing 23 genomes of Wallemia ichthyophaga.</title>
        <authorList>
            <person name="Gostincar C."/>
        </authorList>
    </citation>
    <scope>NUCLEOTIDE SEQUENCE [LARGE SCALE GENOMIC DNA]</scope>
    <source>
        <strain evidence="2 3">EXF-5753</strain>
    </source>
</reference>
<dbReference type="Proteomes" id="UP000310189">
    <property type="component" value="Unassembled WGS sequence"/>
</dbReference>
<organism evidence="2 3">
    <name type="scientific">Wallemia hederae</name>
    <dbReference type="NCBI Taxonomy" id="1540922"/>
    <lineage>
        <taxon>Eukaryota</taxon>
        <taxon>Fungi</taxon>
        <taxon>Dikarya</taxon>
        <taxon>Basidiomycota</taxon>
        <taxon>Wallemiomycotina</taxon>
        <taxon>Wallemiomycetes</taxon>
        <taxon>Wallemiales</taxon>
        <taxon>Wallemiaceae</taxon>
        <taxon>Wallemia</taxon>
    </lineage>
</organism>
<dbReference type="Pfam" id="PF00581">
    <property type="entry name" value="Rhodanese"/>
    <property type="match status" value="1"/>
</dbReference>
<protein>
    <recommendedName>
        <fullName evidence="1">Rhodanese domain-containing protein</fullName>
    </recommendedName>
</protein>
<accession>A0A4T0FHF5</accession>
<dbReference type="InterPro" id="IPR001763">
    <property type="entry name" value="Rhodanese-like_dom"/>
</dbReference>
<dbReference type="GO" id="GO:0004792">
    <property type="term" value="F:thiosulfate-cyanide sulfurtransferase activity"/>
    <property type="evidence" value="ECO:0007669"/>
    <property type="project" value="TreeGrafter"/>
</dbReference>
<name>A0A4T0FHF5_9BASI</name>
<sequence length="125" mass="14120">MNFVQYKDIKPLTEAPTEDKVLIDVREPNEVIQGSIPSSYNLPLSKFEHALDLDDAEFKNLYGFNNPASGNDHKRDSIFFCLSGKRAAIACDLATKRGIKNIHNYQGSYADWLANEQAREQKALD</sequence>
<dbReference type="PROSITE" id="PS50206">
    <property type="entry name" value="RHODANESE_3"/>
    <property type="match status" value="1"/>
</dbReference>
<dbReference type="SUPFAM" id="SSF52821">
    <property type="entry name" value="Rhodanese/Cell cycle control phosphatase"/>
    <property type="match status" value="1"/>
</dbReference>